<comment type="caution">
    <text evidence="1">The sequence shown here is derived from an EMBL/GenBank/DDBJ whole genome shotgun (WGS) entry which is preliminary data.</text>
</comment>
<protein>
    <recommendedName>
        <fullName evidence="3">50S ribosomal protein L33</fullName>
    </recommendedName>
</protein>
<evidence type="ECO:0000313" key="1">
    <source>
        <dbReference type="EMBL" id="MBK3496384.1"/>
    </source>
</evidence>
<accession>A0ABS1HAD8</accession>
<organism evidence="1 2">
    <name type="scientific">Viridibacillus soli</name>
    <dbReference type="NCBI Taxonomy" id="2798301"/>
    <lineage>
        <taxon>Bacteria</taxon>
        <taxon>Bacillati</taxon>
        <taxon>Bacillota</taxon>
        <taxon>Bacilli</taxon>
        <taxon>Bacillales</taxon>
        <taxon>Caryophanaceae</taxon>
        <taxon>Viridibacillus</taxon>
    </lineage>
</organism>
<sequence length="66" mass="7886">MATRNLKEAGGKTLVRGTRITFEVVLFGRDCQINRNPKYRVIEEHPTKEHPTKEHQQYYLLKRLIY</sequence>
<keyword evidence="2" id="KW-1185">Reference proteome</keyword>
<evidence type="ECO:0008006" key="3">
    <source>
        <dbReference type="Google" id="ProtNLM"/>
    </source>
</evidence>
<gene>
    <name evidence="1" type="ORF">JFL43_16260</name>
</gene>
<reference evidence="1 2" key="1">
    <citation type="submission" date="2020-12" db="EMBL/GenBank/DDBJ databases">
        <title>YIM B01967 draft genome.</title>
        <authorList>
            <person name="Yan X."/>
        </authorList>
    </citation>
    <scope>NUCLEOTIDE SEQUENCE [LARGE SCALE GENOMIC DNA]</scope>
    <source>
        <strain evidence="1 2">YIM B01967</strain>
    </source>
</reference>
<dbReference type="Proteomes" id="UP000618943">
    <property type="component" value="Unassembled WGS sequence"/>
</dbReference>
<dbReference type="RefSeq" id="WP_200749856.1">
    <property type="nucleotide sequence ID" value="NZ_JAEOAH010000029.1"/>
</dbReference>
<dbReference type="EMBL" id="JAEOAH010000029">
    <property type="protein sequence ID" value="MBK3496384.1"/>
    <property type="molecule type" value="Genomic_DNA"/>
</dbReference>
<proteinExistence type="predicted"/>
<name>A0ABS1HAD8_9BACL</name>
<evidence type="ECO:0000313" key="2">
    <source>
        <dbReference type="Proteomes" id="UP000618943"/>
    </source>
</evidence>